<sequence length="116" mass="13582">LKTPVRWSSPEALGNEGMVNSKSDVWQFGILSYEVFTHGATPYEHYKDKDDAGRAIQRGETLERPSLCPEEYYALMTDCWQLSQDSRPTFREVKRKLEELIEFIDGRYDSDWANHF</sequence>
<protein>
    <submittedName>
        <fullName evidence="2">Protein kinase domain-containing protein</fullName>
    </submittedName>
</protein>
<reference evidence="2" key="1">
    <citation type="submission" date="2017-02" db="UniProtKB">
        <authorList>
            <consortium name="WormBaseParasite"/>
        </authorList>
    </citation>
    <scope>IDENTIFICATION</scope>
</reference>
<evidence type="ECO:0000313" key="2">
    <source>
        <dbReference type="WBParaSite" id="HNAJ_0000206201-mRNA-1"/>
    </source>
</evidence>
<name>A0A0R3T4S4_RODNA</name>
<dbReference type="STRING" id="102285.A0A0R3T4S4"/>
<dbReference type="InterPro" id="IPR011009">
    <property type="entry name" value="Kinase-like_dom_sf"/>
</dbReference>
<dbReference type="PANTHER" id="PTHR24416:SF611">
    <property type="entry name" value="TYROSINE-PROTEIN KINASE TRANSMEMBRANE RECEPTOR ROR"/>
    <property type="match status" value="1"/>
</dbReference>
<dbReference type="Gene3D" id="1.10.510.10">
    <property type="entry name" value="Transferase(Phosphotransferase) domain 1"/>
    <property type="match status" value="1"/>
</dbReference>
<dbReference type="AlphaFoldDB" id="A0A0R3T4S4"/>
<dbReference type="InterPro" id="IPR001245">
    <property type="entry name" value="Ser-Thr/Tyr_kinase_cat_dom"/>
</dbReference>
<dbReference type="GO" id="GO:0004714">
    <property type="term" value="F:transmembrane receptor protein tyrosine kinase activity"/>
    <property type="evidence" value="ECO:0007669"/>
    <property type="project" value="TreeGrafter"/>
</dbReference>
<organism evidence="2">
    <name type="scientific">Rodentolepis nana</name>
    <name type="common">Dwarf tapeworm</name>
    <name type="synonym">Hymenolepis nana</name>
    <dbReference type="NCBI Taxonomy" id="102285"/>
    <lineage>
        <taxon>Eukaryota</taxon>
        <taxon>Metazoa</taxon>
        <taxon>Spiralia</taxon>
        <taxon>Lophotrochozoa</taxon>
        <taxon>Platyhelminthes</taxon>
        <taxon>Cestoda</taxon>
        <taxon>Eucestoda</taxon>
        <taxon>Cyclophyllidea</taxon>
        <taxon>Hymenolepididae</taxon>
        <taxon>Rodentolepis</taxon>
    </lineage>
</organism>
<evidence type="ECO:0000259" key="1">
    <source>
        <dbReference type="PROSITE" id="PS50011"/>
    </source>
</evidence>
<dbReference type="Pfam" id="PF07714">
    <property type="entry name" value="PK_Tyr_Ser-Thr"/>
    <property type="match status" value="1"/>
</dbReference>
<accession>A0A0R3T4S4</accession>
<dbReference type="SMART" id="SM00219">
    <property type="entry name" value="TyrKc"/>
    <property type="match status" value="1"/>
</dbReference>
<feature type="domain" description="Protein kinase" evidence="1">
    <location>
        <begin position="1"/>
        <end position="104"/>
    </location>
</feature>
<dbReference type="GO" id="GO:0007169">
    <property type="term" value="P:cell surface receptor protein tyrosine kinase signaling pathway"/>
    <property type="evidence" value="ECO:0007669"/>
    <property type="project" value="TreeGrafter"/>
</dbReference>
<proteinExistence type="predicted"/>
<dbReference type="WBParaSite" id="HNAJ_0000206201-mRNA-1">
    <property type="protein sequence ID" value="HNAJ_0000206201-mRNA-1"/>
    <property type="gene ID" value="HNAJ_0000206201"/>
</dbReference>
<dbReference type="SUPFAM" id="SSF56112">
    <property type="entry name" value="Protein kinase-like (PK-like)"/>
    <property type="match status" value="1"/>
</dbReference>
<dbReference type="GO" id="GO:0043235">
    <property type="term" value="C:receptor complex"/>
    <property type="evidence" value="ECO:0007669"/>
    <property type="project" value="TreeGrafter"/>
</dbReference>
<dbReference type="InterPro" id="IPR050122">
    <property type="entry name" value="RTK"/>
</dbReference>
<dbReference type="PROSITE" id="PS50011">
    <property type="entry name" value="PROTEIN_KINASE_DOM"/>
    <property type="match status" value="1"/>
</dbReference>
<dbReference type="InterPro" id="IPR020635">
    <property type="entry name" value="Tyr_kinase_cat_dom"/>
</dbReference>
<dbReference type="PANTHER" id="PTHR24416">
    <property type="entry name" value="TYROSINE-PROTEIN KINASE RECEPTOR"/>
    <property type="match status" value="1"/>
</dbReference>
<dbReference type="GO" id="GO:0005524">
    <property type="term" value="F:ATP binding"/>
    <property type="evidence" value="ECO:0007669"/>
    <property type="project" value="InterPro"/>
</dbReference>
<dbReference type="InterPro" id="IPR000719">
    <property type="entry name" value="Prot_kinase_dom"/>
</dbReference>
<dbReference type="GO" id="GO:0005886">
    <property type="term" value="C:plasma membrane"/>
    <property type="evidence" value="ECO:0007669"/>
    <property type="project" value="TreeGrafter"/>
</dbReference>